<protein>
    <submittedName>
        <fullName evidence="2">Uncharacterized protein</fullName>
    </submittedName>
</protein>
<dbReference type="AlphaFoldDB" id="A0A137P680"/>
<gene>
    <name evidence="2" type="ORF">CONCODRAFT_6928</name>
</gene>
<organism evidence="2 3">
    <name type="scientific">Conidiobolus coronatus (strain ATCC 28846 / CBS 209.66 / NRRL 28638)</name>
    <name type="common">Delacroixia coronata</name>
    <dbReference type="NCBI Taxonomy" id="796925"/>
    <lineage>
        <taxon>Eukaryota</taxon>
        <taxon>Fungi</taxon>
        <taxon>Fungi incertae sedis</taxon>
        <taxon>Zoopagomycota</taxon>
        <taxon>Entomophthoromycotina</taxon>
        <taxon>Entomophthoromycetes</taxon>
        <taxon>Entomophthorales</taxon>
        <taxon>Ancylistaceae</taxon>
        <taxon>Conidiobolus</taxon>
    </lineage>
</organism>
<proteinExistence type="predicted"/>
<keyword evidence="3" id="KW-1185">Reference proteome</keyword>
<reference evidence="2 3" key="1">
    <citation type="journal article" date="2015" name="Genome Biol. Evol.">
        <title>Phylogenomic analyses indicate that early fungi evolved digesting cell walls of algal ancestors of land plants.</title>
        <authorList>
            <person name="Chang Y."/>
            <person name="Wang S."/>
            <person name="Sekimoto S."/>
            <person name="Aerts A.L."/>
            <person name="Choi C."/>
            <person name="Clum A."/>
            <person name="LaButti K.M."/>
            <person name="Lindquist E.A."/>
            <person name="Yee Ngan C."/>
            <person name="Ohm R.A."/>
            <person name="Salamov A.A."/>
            <person name="Grigoriev I.V."/>
            <person name="Spatafora J.W."/>
            <person name="Berbee M.L."/>
        </authorList>
    </citation>
    <scope>NUCLEOTIDE SEQUENCE [LARGE SCALE GENOMIC DNA]</scope>
    <source>
        <strain evidence="2 3">NRRL 28638</strain>
    </source>
</reference>
<evidence type="ECO:0000256" key="1">
    <source>
        <dbReference type="SAM" id="SignalP"/>
    </source>
</evidence>
<dbReference type="Proteomes" id="UP000070444">
    <property type="component" value="Unassembled WGS sequence"/>
</dbReference>
<dbReference type="EMBL" id="KQ964500">
    <property type="protein sequence ID" value="KXN70513.1"/>
    <property type="molecule type" value="Genomic_DNA"/>
</dbReference>
<keyword evidence="1" id="KW-0732">Signal</keyword>
<feature type="non-terminal residue" evidence="2">
    <location>
        <position position="84"/>
    </location>
</feature>
<name>A0A137P680_CONC2</name>
<evidence type="ECO:0000313" key="2">
    <source>
        <dbReference type="EMBL" id="KXN70513.1"/>
    </source>
</evidence>
<accession>A0A137P680</accession>
<sequence length="84" mass="9394">MTSFKVLTFLLLSFAIARPAEETEQAELEGAAGEEAENWRGGWGNGWNNGWNNHGHNGWNGGYGNNWGGNYYRRQYGGWGHNFG</sequence>
<evidence type="ECO:0000313" key="3">
    <source>
        <dbReference type="Proteomes" id="UP000070444"/>
    </source>
</evidence>
<feature type="chain" id="PRO_5007294567" evidence="1">
    <location>
        <begin position="23"/>
        <end position="84"/>
    </location>
</feature>
<feature type="signal peptide" evidence="1">
    <location>
        <begin position="1"/>
        <end position="22"/>
    </location>
</feature>